<name>A0A837FYN3_9VIBR</name>
<dbReference type="PROSITE" id="PS51724">
    <property type="entry name" value="SPOR"/>
    <property type="match status" value="1"/>
</dbReference>
<sequence length="310" mass="34749">MGMRMAVKSKRPLVTLMSLAILALPMLSAPAYAEEFLCDATQASSDTLPVLDAACPIGKGMWGKQKPKGQASYFWIQCGVYGKPLALPEAKKIYQHINSDVWAKPEGKAYRCLIGPYTDFAEAKQDLAKVKKLPEYKEAFIREVMKGAPTAKAAPVTKPAAKPKPQPAPKVAQQQTTVIPAPSRPEPKVVPKAEPEQKQDKSVSIRQHTTINGVEYKVPYALFGNDQFYMEHELPWNRMDYEMAYKTCYRMGMRLATAKEWQSLLDAKVMSRDKWPMHLPYWGAERTGLFYSGKVNQLKGTSLLNVMCVK</sequence>
<evidence type="ECO:0000313" key="3">
    <source>
        <dbReference type="EMBL" id="KJY66846.1"/>
    </source>
</evidence>
<dbReference type="Pfam" id="PF05036">
    <property type="entry name" value="SPOR"/>
    <property type="match status" value="1"/>
</dbReference>
<dbReference type="InterPro" id="IPR036680">
    <property type="entry name" value="SPOR-like_sf"/>
</dbReference>
<dbReference type="EMBL" id="JXXR01000031">
    <property type="protein sequence ID" value="KJY66846.1"/>
    <property type="molecule type" value="Genomic_DNA"/>
</dbReference>
<organism evidence="3">
    <name type="scientific">Vibrio coralliilyticus</name>
    <dbReference type="NCBI Taxonomy" id="190893"/>
    <lineage>
        <taxon>Bacteria</taxon>
        <taxon>Pseudomonadati</taxon>
        <taxon>Pseudomonadota</taxon>
        <taxon>Gammaproteobacteria</taxon>
        <taxon>Vibrionales</taxon>
        <taxon>Vibrionaceae</taxon>
        <taxon>Vibrio</taxon>
    </lineage>
</organism>
<feature type="region of interest" description="Disordered" evidence="1">
    <location>
        <begin position="152"/>
        <end position="205"/>
    </location>
</feature>
<feature type="compositionally biased region" description="Basic and acidic residues" evidence="1">
    <location>
        <begin position="185"/>
        <end position="203"/>
    </location>
</feature>
<proteinExistence type="predicted"/>
<feature type="chain" id="PRO_5043333132" evidence="2">
    <location>
        <begin position="34"/>
        <end position="310"/>
    </location>
</feature>
<dbReference type="SUPFAM" id="SSF110997">
    <property type="entry name" value="Sporulation related repeat"/>
    <property type="match status" value="1"/>
</dbReference>
<dbReference type="GO" id="GO:0042834">
    <property type="term" value="F:peptidoglycan binding"/>
    <property type="evidence" value="ECO:0007669"/>
    <property type="project" value="InterPro"/>
</dbReference>
<evidence type="ECO:0000256" key="2">
    <source>
        <dbReference type="SAM" id="SignalP"/>
    </source>
</evidence>
<reference evidence="3" key="1">
    <citation type="journal article" date="2015" name="BMC Genomics">
        <title>Genome mining reveals unlocked bioactive potential of marine Gram-negative bacteria.</title>
        <authorList>
            <person name="Machado H."/>
            <person name="Sonnenschein E.C."/>
            <person name="Melchiorsen J."/>
            <person name="Gram L."/>
        </authorList>
    </citation>
    <scope>NUCLEOTIDE SEQUENCE</scope>
    <source>
        <strain evidence="3">S2052</strain>
    </source>
</reference>
<feature type="signal peptide" evidence="2">
    <location>
        <begin position="1"/>
        <end position="33"/>
    </location>
</feature>
<dbReference type="InterPro" id="IPR007730">
    <property type="entry name" value="SPOR-like_dom"/>
</dbReference>
<keyword evidence="2" id="KW-0732">Signal</keyword>
<accession>A0A837FYN3</accession>
<gene>
    <name evidence="3" type="ORF">TW71_23680</name>
</gene>
<evidence type="ECO:0000256" key="1">
    <source>
        <dbReference type="SAM" id="MobiDB-lite"/>
    </source>
</evidence>
<comment type="caution">
    <text evidence="3">The sequence shown here is derived from an EMBL/GenBank/DDBJ whole genome shotgun (WGS) entry which is preliminary data.</text>
</comment>
<protein>
    <submittedName>
        <fullName evidence="3">Sporulation protein</fullName>
    </submittedName>
</protein>
<dbReference type="AlphaFoldDB" id="A0A837FYN3"/>